<dbReference type="EMBL" id="CAJNOC010003503">
    <property type="protein sequence ID" value="CAF0985488.1"/>
    <property type="molecule type" value="Genomic_DNA"/>
</dbReference>
<dbReference type="Proteomes" id="UP000663879">
    <property type="component" value="Unassembled WGS sequence"/>
</dbReference>
<feature type="coiled-coil region" evidence="1">
    <location>
        <begin position="205"/>
        <end position="295"/>
    </location>
</feature>
<reference evidence="4" key="1">
    <citation type="submission" date="2021-02" db="EMBL/GenBank/DDBJ databases">
        <authorList>
            <person name="Nowell W R."/>
        </authorList>
    </citation>
    <scope>NUCLEOTIDE SEQUENCE</scope>
    <source>
        <strain evidence="4">Ploen Becks lab</strain>
    </source>
</reference>
<sequence length="595" mass="68534">MSDYNEISESYTNETTVSHTARSSRPKILSNFRRESNSSQKAETTNENCKKTIVNKSQNGADTETQTDWSWIQDMELIKRIKREGAEIFEEIINDMAQSSDSEAELDLPIKIASPAPLVESVGPPKLLQFNSEIKKSDTKIREPSPPLSIESEPIGHVGQFMQDFNVQLKGGQKCEFCGEITKPWPDINKQELNNPETLHCCNDYQEFVEALIQYQIEKEEATKQYANDAEIKKNKIKNAKARKLAEERAELRNMQRMLEKHKRMERIENLRQEKQQLQQQLQAKQLNVKTNEQTLNQNRSINYQLSNIKCLQDGWTVRPTSPIDMDLSSLNEEEFNLNARNNADPVQDKNFEKPLIIRRYKNENFCLILFSDGTGNIFYPSGRVALSITEVSPGMHLMSAFTDDEINPILIASFDPYGNGCANFLNGNARVVLSSLGGFELDADGNRKKRWLWWEPNEHVHAPPFQSLIFSLNPNISIKIINQEKIYVDFYAENQVCKFRVGSKLKLKRPDSMPPSFKVELSELYLKKKRKRIEDLIKLMNNEVNYGVKLPKITSPKEMSRVSQSFNYLKLSQDKKDVSMDQKKQKSNKFITVP</sequence>
<name>A0A814FT44_9BILA</name>
<dbReference type="Pfam" id="PF14977">
    <property type="entry name" value="FAM194"/>
    <property type="match status" value="1"/>
</dbReference>
<feature type="region of interest" description="Disordered" evidence="2">
    <location>
        <begin position="575"/>
        <end position="595"/>
    </location>
</feature>
<protein>
    <recommendedName>
        <fullName evidence="3">FAM194 C-terminal domain-containing protein</fullName>
    </recommendedName>
</protein>
<feature type="region of interest" description="Disordered" evidence="2">
    <location>
        <begin position="1"/>
        <end position="65"/>
    </location>
</feature>
<feature type="compositionally biased region" description="Polar residues" evidence="2">
    <location>
        <begin position="1"/>
        <end position="23"/>
    </location>
</feature>
<keyword evidence="1" id="KW-0175">Coiled coil</keyword>
<feature type="compositionally biased region" description="Polar residues" evidence="2">
    <location>
        <begin position="37"/>
        <end position="47"/>
    </location>
</feature>
<feature type="compositionally biased region" description="Basic and acidic residues" evidence="2">
    <location>
        <begin position="575"/>
        <end position="585"/>
    </location>
</feature>
<feature type="domain" description="FAM194 C-terminal" evidence="3">
    <location>
        <begin position="357"/>
        <end position="548"/>
    </location>
</feature>
<evidence type="ECO:0000313" key="4">
    <source>
        <dbReference type="EMBL" id="CAF0985488.1"/>
    </source>
</evidence>
<proteinExistence type="predicted"/>
<evidence type="ECO:0000259" key="3">
    <source>
        <dbReference type="Pfam" id="PF14977"/>
    </source>
</evidence>
<dbReference type="OrthoDB" id="527209at2759"/>
<dbReference type="InterPro" id="IPR029281">
    <property type="entry name" value="FAM194_C"/>
</dbReference>
<dbReference type="PANTHER" id="PTHR23093:SF18">
    <property type="entry name" value="GLUTAMATE RICH 6"/>
    <property type="match status" value="1"/>
</dbReference>
<feature type="compositionally biased region" description="Polar residues" evidence="2">
    <location>
        <begin position="54"/>
        <end position="65"/>
    </location>
</feature>
<keyword evidence="5" id="KW-1185">Reference proteome</keyword>
<gene>
    <name evidence="4" type="ORF">OXX778_LOCUS15645</name>
</gene>
<accession>A0A814FT44</accession>
<evidence type="ECO:0000256" key="2">
    <source>
        <dbReference type="SAM" id="MobiDB-lite"/>
    </source>
</evidence>
<dbReference type="PANTHER" id="PTHR23093">
    <property type="entry name" value="SIMILAR TO CHROMOSOME 3 OPEN READING FRAME 20"/>
    <property type="match status" value="1"/>
</dbReference>
<comment type="caution">
    <text evidence="4">The sequence shown here is derived from an EMBL/GenBank/DDBJ whole genome shotgun (WGS) entry which is preliminary data.</text>
</comment>
<evidence type="ECO:0000313" key="5">
    <source>
        <dbReference type="Proteomes" id="UP000663879"/>
    </source>
</evidence>
<dbReference type="AlphaFoldDB" id="A0A814FT44"/>
<organism evidence="4 5">
    <name type="scientific">Brachionus calyciflorus</name>
    <dbReference type="NCBI Taxonomy" id="104777"/>
    <lineage>
        <taxon>Eukaryota</taxon>
        <taxon>Metazoa</taxon>
        <taxon>Spiralia</taxon>
        <taxon>Gnathifera</taxon>
        <taxon>Rotifera</taxon>
        <taxon>Eurotatoria</taxon>
        <taxon>Monogononta</taxon>
        <taxon>Pseudotrocha</taxon>
        <taxon>Ploima</taxon>
        <taxon>Brachionidae</taxon>
        <taxon>Brachionus</taxon>
    </lineage>
</organism>
<evidence type="ECO:0000256" key="1">
    <source>
        <dbReference type="SAM" id="Coils"/>
    </source>
</evidence>